<dbReference type="GO" id="GO:0016746">
    <property type="term" value="F:acyltransferase activity"/>
    <property type="evidence" value="ECO:0007669"/>
    <property type="project" value="UniProtKB-KW"/>
</dbReference>
<sequence length="163" mass="18183">MDNSIIIRPATSDELDALAELRWQWILENQDVPVTGREEFVRHFVVWARENTSSHRCMVMVRDEVIIGMAWLAVLPRVPSPRALHRASGDLQCVYVVPGERDGGLGGQLIDAVLDRARELGLERVTVHSSSRAVPAYSRHGFESSPLLLHATLPATTPIRDGR</sequence>
<dbReference type="Gene3D" id="3.40.630.30">
    <property type="match status" value="1"/>
</dbReference>
<dbReference type="EC" id="2.3.-.-" evidence="4"/>
<name>A0ABW3XVB5_9ACTN</name>
<evidence type="ECO:0000313" key="5">
    <source>
        <dbReference type="Proteomes" id="UP001597058"/>
    </source>
</evidence>
<accession>A0ABW3XVB5</accession>
<evidence type="ECO:0000313" key="4">
    <source>
        <dbReference type="EMBL" id="MFD1313224.1"/>
    </source>
</evidence>
<reference evidence="5" key="1">
    <citation type="journal article" date="2019" name="Int. J. Syst. Evol. Microbiol.">
        <title>The Global Catalogue of Microorganisms (GCM) 10K type strain sequencing project: providing services to taxonomists for standard genome sequencing and annotation.</title>
        <authorList>
            <consortium name="The Broad Institute Genomics Platform"/>
            <consortium name="The Broad Institute Genome Sequencing Center for Infectious Disease"/>
            <person name="Wu L."/>
            <person name="Ma J."/>
        </authorList>
    </citation>
    <scope>NUCLEOTIDE SEQUENCE [LARGE SCALE GENOMIC DNA]</scope>
    <source>
        <strain evidence="5">CGMCC 4.7020</strain>
    </source>
</reference>
<dbReference type="InterPro" id="IPR016181">
    <property type="entry name" value="Acyl_CoA_acyltransferase"/>
</dbReference>
<dbReference type="SUPFAM" id="SSF55729">
    <property type="entry name" value="Acyl-CoA N-acyltransferases (Nat)"/>
    <property type="match status" value="1"/>
</dbReference>
<keyword evidence="2 4" id="KW-0012">Acyltransferase</keyword>
<dbReference type="CDD" id="cd04301">
    <property type="entry name" value="NAT_SF"/>
    <property type="match status" value="1"/>
</dbReference>
<feature type="domain" description="N-acetyltransferase" evidence="3">
    <location>
        <begin position="5"/>
        <end position="163"/>
    </location>
</feature>
<dbReference type="PANTHER" id="PTHR43877">
    <property type="entry name" value="AMINOALKYLPHOSPHONATE N-ACETYLTRANSFERASE-RELATED-RELATED"/>
    <property type="match status" value="1"/>
</dbReference>
<evidence type="ECO:0000256" key="2">
    <source>
        <dbReference type="ARBA" id="ARBA00023315"/>
    </source>
</evidence>
<dbReference type="InterPro" id="IPR000182">
    <property type="entry name" value="GNAT_dom"/>
</dbReference>
<dbReference type="EMBL" id="JBHTMM010000172">
    <property type="protein sequence ID" value="MFD1313224.1"/>
    <property type="molecule type" value="Genomic_DNA"/>
</dbReference>
<proteinExistence type="predicted"/>
<keyword evidence="1 4" id="KW-0808">Transferase</keyword>
<comment type="caution">
    <text evidence="4">The sequence shown here is derived from an EMBL/GenBank/DDBJ whole genome shotgun (WGS) entry which is preliminary data.</text>
</comment>
<evidence type="ECO:0000256" key="1">
    <source>
        <dbReference type="ARBA" id="ARBA00022679"/>
    </source>
</evidence>
<dbReference type="RefSeq" id="WP_381240963.1">
    <property type="nucleotide sequence ID" value="NZ_JBHSKH010000083.1"/>
</dbReference>
<dbReference type="PROSITE" id="PS51186">
    <property type="entry name" value="GNAT"/>
    <property type="match status" value="1"/>
</dbReference>
<gene>
    <name evidence="4" type="ORF">ACFQ5X_46770</name>
</gene>
<dbReference type="Proteomes" id="UP001597058">
    <property type="component" value="Unassembled WGS sequence"/>
</dbReference>
<evidence type="ECO:0000259" key="3">
    <source>
        <dbReference type="PROSITE" id="PS51186"/>
    </source>
</evidence>
<keyword evidence="5" id="KW-1185">Reference proteome</keyword>
<protein>
    <submittedName>
        <fullName evidence="4">GNAT family N-acetyltransferase</fullName>
        <ecNumber evidence="4">2.3.-.-</ecNumber>
    </submittedName>
</protein>
<organism evidence="4 5">
    <name type="scientific">Streptomyces kaempferi</name>
    <dbReference type="NCBI Taxonomy" id="333725"/>
    <lineage>
        <taxon>Bacteria</taxon>
        <taxon>Bacillati</taxon>
        <taxon>Actinomycetota</taxon>
        <taxon>Actinomycetes</taxon>
        <taxon>Kitasatosporales</taxon>
        <taxon>Streptomycetaceae</taxon>
        <taxon>Streptomyces</taxon>
    </lineage>
</organism>
<dbReference type="InterPro" id="IPR050832">
    <property type="entry name" value="Bact_Acetyltransf"/>
</dbReference>
<dbReference type="Pfam" id="PF00583">
    <property type="entry name" value="Acetyltransf_1"/>
    <property type="match status" value="1"/>
</dbReference>